<evidence type="ECO:0000313" key="1">
    <source>
        <dbReference type="EMBL" id="MFC5769564.1"/>
    </source>
</evidence>
<dbReference type="Pfam" id="PF04391">
    <property type="entry name" value="DUF533"/>
    <property type="match status" value="1"/>
</dbReference>
<evidence type="ECO:0000313" key="2">
    <source>
        <dbReference type="Proteomes" id="UP001595974"/>
    </source>
</evidence>
<keyword evidence="2" id="KW-1185">Reference proteome</keyword>
<accession>A0ABW1AQX9</accession>
<dbReference type="CDD" id="cd07178">
    <property type="entry name" value="terB_like_YebE"/>
    <property type="match status" value="1"/>
</dbReference>
<dbReference type="Gene3D" id="1.10.3680.10">
    <property type="entry name" value="TerB-like"/>
    <property type="match status" value="1"/>
</dbReference>
<dbReference type="SUPFAM" id="SSF158682">
    <property type="entry name" value="TerB-like"/>
    <property type="match status" value="1"/>
</dbReference>
<dbReference type="InterPro" id="IPR029024">
    <property type="entry name" value="TerB-like"/>
</dbReference>
<comment type="caution">
    <text evidence="1">The sequence shown here is derived from an EMBL/GenBank/DDBJ whole genome shotgun (WGS) entry which is preliminary data.</text>
</comment>
<sequence length="289" mass="27939">MSFGNIIGQILQQGMASQSPSRLEHTLGPSGLGGVGGGLGDLLGSVLGAGGGRAGGGLGDVLGAVLGGQGAGRSAGGGLGDLLGGLLGGGSAGGQAAAGTGGGLGDLLGGALGGGAARGSGSSNPLGGTGMAILATLAMAALKNWQDSRGAATAAGLTDAAAMAPGQFAEMTAPETEKLVLRAMISAAKADGQVDEDEIQRIVGRIGEDGVTPDEKQFVAEELRRPLDLQGLIDAVPNEAVAAQVYGASLLAIRLDTDAELAYLQQLARGLGLDAGTVARLHQLTGTQG</sequence>
<dbReference type="InterPro" id="IPR007486">
    <property type="entry name" value="YebE"/>
</dbReference>
<gene>
    <name evidence="1" type="ORF">ACFPTN_09260</name>
</gene>
<name>A0ABW1AQX9_9RHOO</name>
<reference evidence="2" key="1">
    <citation type="journal article" date="2019" name="Int. J. Syst. Evol. Microbiol.">
        <title>The Global Catalogue of Microorganisms (GCM) 10K type strain sequencing project: providing services to taxonomists for standard genome sequencing and annotation.</title>
        <authorList>
            <consortium name="The Broad Institute Genomics Platform"/>
            <consortium name="The Broad Institute Genome Sequencing Center for Infectious Disease"/>
            <person name="Wu L."/>
            <person name="Ma J."/>
        </authorList>
    </citation>
    <scope>NUCLEOTIDE SEQUENCE [LARGE SCALE GENOMIC DNA]</scope>
    <source>
        <strain evidence="2">SHR3</strain>
    </source>
</reference>
<protein>
    <submittedName>
        <fullName evidence="1">Tellurite resistance TerB family protein</fullName>
    </submittedName>
</protein>
<dbReference type="Proteomes" id="UP001595974">
    <property type="component" value="Unassembled WGS sequence"/>
</dbReference>
<organism evidence="1 2">
    <name type="scientific">Thauera sinica</name>
    <dbReference type="NCBI Taxonomy" id="2665146"/>
    <lineage>
        <taxon>Bacteria</taxon>
        <taxon>Pseudomonadati</taxon>
        <taxon>Pseudomonadota</taxon>
        <taxon>Betaproteobacteria</taxon>
        <taxon>Rhodocyclales</taxon>
        <taxon>Zoogloeaceae</taxon>
        <taxon>Thauera</taxon>
    </lineage>
</organism>
<dbReference type="RefSeq" id="WP_096446815.1">
    <property type="nucleotide sequence ID" value="NZ_JBHSOG010000030.1"/>
</dbReference>
<proteinExistence type="predicted"/>
<dbReference type="EMBL" id="JBHSOG010000030">
    <property type="protein sequence ID" value="MFC5769564.1"/>
    <property type="molecule type" value="Genomic_DNA"/>
</dbReference>